<sequence length="109" mass="12029">MARTTKRSYPFELKLAVVKGYLAGEGSAGALARDHGLSSSKLVEAWARAFREGGEDALRPRPRGRPPRDGATSPGEPSELERLRAENERLQAENAYLKKLRALRAQGRQ</sequence>
<dbReference type="Gene3D" id="1.10.10.10">
    <property type="entry name" value="Winged helix-like DNA-binding domain superfamily/Winged helix DNA-binding domain"/>
    <property type="match status" value="1"/>
</dbReference>
<evidence type="ECO:0000313" key="5">
    <source>
        <dbReference type="Proteomes" id="UP001500432"/>
    </source>
</evidence>
<dbReference type="SUPFAM" id="SSF46689">
    <property type="entry name" value="Homeodomain-like"/>
    <property type="match status" value="1"/>
</dbReference>
<comment type="caution">
    <text evidence="4">The sequence shown here is derived from an EMBL/GenBank/DDBJ whole genome shotgun (WGS) entry which is preliminary data.</text>
</comment>
<proteinExistence type="inferred from homology"/>
<name>A0ABP5NWB7_9MICC</name>
<gene>
    <name evidence="4" type="ORF">GCM10009849_37100</name>
</gene>
<keyword evidence="5" id="KW-1185">Reference proteome</keyword>
<organism evidence="4 5">
    <name type="scientific">Sinomonas flava</name>
    <dbReference type="NCBI Taxonomy" id="496857"/>
    <lineage>
        <taxon>Bacteria</taxon>
        <taxon>Bacillati</taxon>
        <taxon>Actinomycetota</taxon>
        <taxon>Actinomycetes</taxon>
        <taxon>Micrococcales</taxon>
        <taxon>Micrococcaceae</taxon>
        <taxon>Sinomonas</taxon>
    </lineage>
</organism>
<dbReference type="PANTHER" id="PTHR33795:SF1">
    <property type="entry name" value="INSERTION ELEMENT IS150 PROTEIN INSJ"/>
    <property type="match status" value="1"/>
</dbReference>
<protein>
    <recommendedName>
        <fullName evidence="3">Insertion element IS150 protein InsJ-like helix-turn-helix domain-containing protein</fullName>
    </recommendedName>
</protein>
<feature type="region of interest" description="Disordered" evidence="2">
    <location>
        <begin position="53"/>
        <end position="81"/>
    </location>
</feature>
<dbReference type="InterPro" id="IPR009057">
    <property type="entry name" value="Homeodomain-like_sf"/>
</dbReference>
<comment type="similarity">
    <text evidence="1">Belongs to the IS150/IS1296 orfA family.</text>
</comment>
<evidence type="ECO:0000256" key="1">
    <source>
        <dbReference type="ARBA" id="ARBA00038232"/>
    </source>
</evidence>
<dbReference type="InterPro" id="IPR052057">
    <property type="entry name" value="IS150/IS1296_orfA-like"/>
</dbReference>
<dbReference type="InterPro" id="IPR055247">
    <property type="entry name" value="InsJ-like_HTH"/>
</dbReference>
<feature type="domain" description="Insertion element IS150 protein InsJ-like helix-turn-helix" evidence="3">
    <location>
        <begin position="14"/>
        <end position="65"/>
    </location>
</feature>
<reference evidence="5" key="1">
    <citation type="journal article" date="2019" name="Int. J. Syst. Evol. Microbiol.">
        <title>The Global Catalogue of Microorganisms (GCM) 10K type strain sequencing project: providing services to taxonomists for standard genome sequencing and annotation.</title>
        <authorList>
            <consortium name="The Broad Institute Genomics Platform"/>
            <consortium name="The Broad Institute Genome Sequencing Center for Infectious Disease"/>
            <person name="Wu L."/>
            <person name="Ma J."/>
        </authorList>
    </citation>
    <scope>NUCLEOTIDE SEQUENCE [LARGE SCALE GENOMIC DNA]</scope>
    <source>
        <strain evidence="5">JCM 16034</strain>
    </source>
</reference>
<dbReference type="InterPro" id="IPR036388">
    <property type="entry name" value="WH-like_DNA-bd_sf"/>
</dbReference>
<dbReference type="RefSeq" id="WP_413248520.1">
    <property type="nucleotide sequence ID" value="NZ_CP178537.1"/>
</dbReference>
<evidence type="ECO:0000313" key="4">
    <source>
        <dbReference type="EMBL" id="GAA2203737.1"/>
    </source>
</evidence>
<evidence type="ECO:0000256" key="2">
    <source>
        <dbReference type="SAM" id="MobiDB-lite"/>
    </source>
</evidence>
<dbReference type="Proteomes" id="UP001500432">
    <property type="component" value="Unassembled WGS sequence"/>
</dbReference>
<dbReference type="EMBL" id="BAAAQW010000021">
    <property type="protein sequence ID" value="GAA2203737.1"/>
    <property type="molecule type" value="Genomic_DNA"/>
</dbReference>
<dbReference type="PANTHER" id="PTHR33795">
    <property type="entry name" value="INSERTION ELEMENT IS150 PROTEIN INSJ"/>
    <property type="match status" value="1"/>
</dbReference>
<dbReference type="Pfam" id="PF13518">
    <property type="entry name" value="HTH_28"/>
    <property type="match status" value="1"/>
</dbReference>
<evidence type="ECO:0000259" key="3">
    <source>
        <dbReference type="Pfam" id="PF13518"/>
    </source>
</evidence>
<accession>A0ABP5NWB7</accession>